<gene>
    <name evidence="1" type="ORF">METZ01_LOCUS295198</name>
</gene>
<dbReference type="EMBL" id="UINC01090418">
    <property type="protein sequence ID" value="SVC42344.1"/>
    <property type="molecule type" value="Genomic_DNA"/>
</dbReference>
<dbReference type="AlphaFoldDB" id="A0A382M041"/>
<organism evidence="1">
    <name type="scientific">marine metagenome</name>
    <dbReference type="NCBI Taxonomy" id="408172"/>
    <lineage>
        <taxon>unclassified sequences</taxon>
        <taxon>metagenomes</taxon>
        <taxon>ecological metagenomes</taxon>
    </lineage>
</organism>
<evidence type="ECO:0000313" key="1">
    <source>
        <dbReference type="EMBL" id="SVC42344.1"/>
    </source>
</evidence>
<accession>A0A382M041</accession>
<proteinExistence type="predicted"/>
<evidence type="ECO:0008006" key="2">
    <source>
        <dbReference type="Google" id="ProtNLM"/>
    </source>
</evidence>
<protein>
    <recommendedName>
        <fullName evidence="2">Lipoprotein</fullName>
    </recommendedName>
</protein>
<dbReference type="PROSITE" id="PS51257">
    <property type="entry name" value="PROKAR_LIPOPROTEIN"/>
    <property type="match status" value="1"/>
</dbReference>
<reference evidence="1" key="1">
    <citation type="submission" date="2018-05" db="EMBL/GenBank/DDBJ databases">
        <authorList>
            <person name="Lanie J.A."/>
            <person name="Ng W.-L."/>
            <person name="Kazmierczak K.M."/>
            <person name="Andrzejewski T.M."/>
            <person name="Davidsen T.M."/>
            <person name="Wayne K.J."/>
            <person name="Tettelin H."/>
            <person name="Glass J.I."/>
            <person name="Rusch D."/>
            <person name="Podicherti R."/>
            <person name="Tsui H.-C.T."/>
            <person name="Winkler M.E."/>
        </authorList>
    </citation>
    <scope>NUCLEOTIDE SEQUENCE</scope>
</reference>
<feature type="non-terminal residue" evidence="1">
    <location>
        <position position="43"/>
    </location>
</feature>
<sequence>MKNGVFVKYLYVTISIIFMISCEQRQVTIFSNCVIPSYPSANS</sequence>
<name>A0A382M041_9ZZZZ</name>